<evidence type="ECO:0000313" key="2">
    <source>
        <dbReference type="EMBL" id="NME68511.1"/>
    </source>
</evidence>
<reference evidence="2 3" key="1">
    <citation type="submission" date="2020-04" db="EMBL/GenBank/DDBJ databases">
        <title>Flammeovirga sp. SR4, a novel species isolated from seawater.</title>
        <authorList>
            <person name="Wang X."/>
        </authorList>
    </citation>
    <scope>NUCLEOTIDE SEQUENCE [LARGE SCALE GENOMIC DNA]</scope>
    <source>
        <strain evidence="2 3">ATCC 23126</strain>
    </source>
</reference>
<organism evidence="2 3">
    <name type="scientific">Flammeovirga aprica JL-4</name>
    <dbReference type="NCBI Taxonomy" id="694437"/>
    <lineage>
        <taxon>Bacteria</taxon>
        <taxon>Pseudomonadati</taxon>
        <taxon>Bacteroidota</taxon>
        <taxon>Cytophagia</taxon>
        <taxon>Cytophagales</taxon>
        <taxon>Flammeovirgaceae</taxon>
        <taxon>Flammeovirga</taxon>
    </lineage>
</organism>
<dbReference type="PANTHER" id="PTHR10098">
    <property type="entry name" value="RAPSYN-RELATED"/>
    <property type="match status" value="1"/>
</dbReference>
<proteinExistence type="predicted"/>
<keyword evidence="3" id="KW-1185">Reference proteome</keyword>
<dbReference type="Pfam" id="PF13181">
    <property type="entry name" value="TPR_8"/>
    <property type="match status" value="1"/>
</dbReference>
<feature type="domain" description="CHAT" evidence="1">
    <location>
        <begin position="839"/>
        <end position="1148"/>
    </location>
</feature>
<dbReference type="SUPFAM" id="SSF48452">
    <property type="entry name" value="TPR-like"/>
    <property type="match status" value="3"/>
</dbReference>
<dbReference type="InterPro" id="IPR024983">
    <property type="entry name" value="CHAT_dom"/>
</dbReference>
<dbReference type="Gene3D" id="1.25.40.10">
    <property type="entry name" value="Tetratricopeptide repeat domain"/>
    <property type="match status" value="3"/>
</dbReference>
<name>A0A7X9P2T0_9BACT</name>
<evidence type="ECO:0000259" key="1">
    <source>
        <dbReference type="Pfam" id="PF12770"/>
    </source>
</evidence>
<evidence type="ECO:0000313" key="3">
    <source>
        <dbReference type="Proteomes" id="UP000576082"/>
    </source>
</evidence>
<sequence length="1149" mass="133476">MMYKLTTYFLLIIGAFLLPVTSYAVHEITPDSINVLKDQGKIEEAKDLVTTWLEDTEDQYGDEAIEVVIPLLVKAELNIIYYEYTDAVKSLERAIAIINLSSGWLYPDYALALNYLAFCKINLGDKFAAFPLLNEAEMIYYKTLSKQHPDYNLCNINRAILNLHLGEFQKSEDYFLKSFQFIEENKEELMKSKTANTISVEWLKIQFSHLYINWYKPEKSLVLLQETQNDLIEKKREKSPLYSILLEALAKHYLYDNEYKMSYTFYEELYNHRKEYYGENHIATVMSALKMGEILAETGYLDNALLYFEIAKKYLGKYKEYVNLEAEVLLNIADVYLQKGDAESASEYFESVGIENTTRRDLYFFYLRVQGDLCFINGDYINAELKLMELVSIVRQEKVFFTKHYSKAIVTLTELFITLGRLQNAIGLCENEVHFLEKRGRNKSVTYLDLKLTLLSAQWYEKLIDETEAMMQITNIEDTLTRFVNPKHPLFIKTNTLKGGLCSDALKYDEAITYFRKALDFANKHGVEELHFQKIQIIDYMGNIYIKKGELDKALDEYRVLKGKFTDESVYFPAFLGRIAYVKALQGNWEEARELAIRGVNIRLNQYDTQLNFTSEDEKINYVHHTSGIFRYFFSLMSMPEGYKSGLMVEKCYDLQINYRKYFLNEAIVRKKKIESLGKYRRQMNFTNYNQHLNQQKSKLATANFFSIQERNDLKIDTYMLTDRINNLEKSLTFASNSDEDSLNVSEYISWKEIQRHLKEKEVAVEIIKLKTIDKTSEFYVAIAISKDCKLPKFIPIGNAQLLENDLFSIYTKEIQPKRRSLVYKKNTTKKVSSYKYYWKPIKEGLEEWEEDIETIYLSKDGIYNAINLNVLYNDVTEKYLIEEEDIHLVISTSDIRTKKQLSNFKNNNICLFGNPSFEGNAEDLGVREATGNSASDQEKYSFYLENLPGTKTELENTQALFSSRGWNVNAYYENEATENNIKKLPSSPAIMHIATHGIYIDELINPILQNPLLKSGLFFTEISSNNDKTVRDIYKSGNDGILTAYEVKGLNLKNTSLLILSACQSGVSDIADGDGISGLQYAFSIAGVKTIVMSLWSVDDVATQKLMNEFYEQWFKTKDIDQAFRNAQLTLMKEYRDPYYWGAFVMVH</sequence>
<dbReference type="AlphaFoldDB" id="A0A7X9P2T0"/>
<dbReference type="EMBL" id="JABANE010000025">
    <property type="protein sequence ID" value="NME68511.1"/>
    <property type="molecule type" value="Genomic_DNA"/>
</dbReference>
<protein>
    <submittedName>
        <fullName evidence="2">CHAT domain-containing protein</fullName>
    </submittedName>
</protein>
<gene>
    <name evidence="2" type="ORF">HHU12_11120</name>
</gene>
<dbReference type="RefSeq" id="WP_169656816.1">
    <property type="nucleotide sequence ID" value="NZ_JABANE010000025.1"/>
</dbReference>
<dbReference type="SMART" id="SM00028">
    <property type="entry name" value="TPR"/>
    <property type="match status" value="4"/>
</dbReference>
<dbReference type="InterPro" id="IPR019734">
    <property type="entry name" value="TPR_rpt"/>
</dbReference>
<dbReference type="Proteomes" id="UP000576082">
    <property type="component" value="Unassembled WGS sequence"/>
</dbReference>
<accession>A0A7X9P2T0</accession>
<dbReference type="Pfam" id="PF12770">
    <property type="entry name" value="CHAT"/>
    <property type="match status" value="1"/>
</dbReference>
<dbReference type="InterPro" id="IPR011990">
    <property type="entry name" value="TPR-like_helical_dom_sf"/>
</dbReference>
<comment type="caution">
    <text evidence="2">The sequence shown here is derived from an EMBL/GenBank/DDBJ whole genome shotgun (WGS) entry which is preliminary data.</text>
</comment>